<gene>
    <name evidence="3" type="primary">orf100</name>
</gene>
<dbReference type="AlphaFoldDB" id="A0A5A4U7E7"/>
<dbReference type="RefSeq" id="YP_009693739.1">
    <property type="nucleotide sequence ID" value="NC_044740.1"/>
</dbReference>
<organism evidence="3">
    <name type="scientific">Inonotus obliquus</name>
    <dbReference type="NCBI Taxonomy" id="167356"/>
    <lineage>
        <taxon>Eukaryota</taxon>
        <taxon>Fungi</taxon>
        <taxon>Dikarya</taxon>
        <taxon>Basidiomycota</taxon>
        <taxon>Agaricomycotina</taxon>
        <taxon>Agaricomycetes</taxon>
        <taxon>Hymenochaetales</taxon>
        <taxon>Hymenochaetaceae</taxon>
        <taxon>Inonotus</taxon>
    </lineage>
</organism>
<comment type="function">
    <text evidence="1">Mitochondrial DNA endonuclease involved in intron homing.</text>
</comment>
<evidence type="ECO:0000259" key="2">
    <source>
        <dbReference type="Pfam" id="PF00961"/>
    </source>
</evidence>
<dbReference type="GO" id="GO:0004519">
    <property type="term" value="F:endonuclease activity"/>
    <property type="evidence" value="ECO:0007669"/>
    <property type="project" value="InterPro"/>
</dbReference>
<dbReference type="Gene3D" id="3.10.28.10">
    <property type="entry name" value="Homing endonucleases"/>
    <property type="match status" value="1"/>
</dbReference>
<name>A0A5A4U7E7_9AGAM</name>
<evidence type="ECO:0000313" key="3">
    <source>
        <dbReference type="EMBL" id="BBN21265.1"/>
    </source>
</evidence>
<keyword evidence="3" id="KW-0496">Mitochondrion</keyword>
<sequence>MLPIMESLDSFLSCKLSTYLLVPNSNQREVLSLSVTGINNLEFFVNYFNKYPLLGIKGKDFKHWEFVYHLILSKEHLTEVGKLKIRAIASEMKRIKKILI</sequence>
<evidence type="ECO:0000256" key="1">
    <source>
        <dbReference type="ARBA" id="ARBA00002670"/>
    </source>
</evidence>
<dbReference type="EMBL" id="LC497415">
    <property type="protein sequence ID" value="BBN21265.1"/>
    <property type="molecule type" value="Genomic_DNA"/>
</dbReference>
<reference evidence="3" key="1">
    <citation type="submission" date="2019-08" db="EMBL/GenBank/DDBJ databases">
        <title>The complete mitochondrial genome sequence of the medicinal mushroom, Inonotus obliquus.</title>
        <authorList>
            <person name="Agnestisia R."/>
            <person name="Ono A."/>
            <person name="Nakamura L."/>
            <person name="Chino R."/>
            <person name="Aiso H."/>
            <person name="Nezu I."/>
            <person name="Ishiguri H."/>
            <person name="Yokota S."/>
            <person name="Suzuki T."/>
        </authorList>
    </citation>
    <scope>NUCLEOTIDE SEQUENCE</scope>
    <source>
        <strain evidence="3">NBRC113408</strain>
    </source>
</reference>
<dbReference type="InterPro" id="IPR051289">
    <property type="entry name" value="LAGLIDADG_Endonuclease"/>
</dbReference>
<dbReference type="GO" id="GO:0005739">
    <property type="term" value="C:mitochondrion"/>
    <property type="evidence" value="ECO:0007669"/>
    <property type="project" value="UniProtKB-ARBA"/>
</dbReference>
<dbReference type="InterPro" id="IPR027434">
    <property type="entry name" value="Homing_endonucl"/>
</dbReference>
<feature type="domain" description="Homing endonuclease LAGLIDADG" evidence="2">
    <location>
        <begin position="4"/>
        <end position="66"/>
    </location>
</feature>
<dbReference type="SUPFAM" id="SSF55608">
    <property type="entry name" value="Homing endonucleases"/>
    <property type="match status" value="1"/>
</dbReference>
<accession>A0A5A4U7E7</accession>
<protein>
    <recommendedName>
        <fullName evidence="2">Homing endonuclease LAGLIDADG domain-containing protein</fullName>
    </recommendedName>
</protein>
<dbReference type="PANTHER" id="PTHR36181">
    <property type="entry name" value="INTRON-ENCODED ENDONUCLEASE AI3-RELATED"/>
    <property type="match status" value="1"/>
</dbReference>
<dbReference type="Pfam" id="PF00961">
    <property type="entry name" value="LAGLIDADG_1"/>
    <property type="match status" value="1"/>
</dbReference>
<dbReference type="PANTHER" id="PTHR36181:SF1">
    <property type="entry name" value="LAGLIDADG ENDONUCLEASE"/>
    <property type="match status" value="1"/>
</dbReference>
<proteinExistence type="predicted"/>
<dbReference type="GeneID" id="41799548"/>
<dbReference type="InterPro" id="IPR004860">
    <property type="entry name" value="LAGLIDADG_dom"/>
</dbReference>
<geneLocation type="mitochondrion" evidence="3"/>